<feature type="active site" evidence="6">
    <location>
        <position position="237"/>
    </location>
</feature>
<dbReference type="EMBL" id="BSUJ01000001">
    <property type="protein sequence ID" value="GMA18894.1"/>
    <property type="molecule type" value="Genomic_DNA"/>
</dbReference>
<keyword evidence="8" id="KW-1185">Reference proteome</keyword>
<evidence type="ECO:0000256" key="2">
    <source>
        <dbReference type="ARBA" id="ARBA00022605"/>
    </source>
</evidence>
<proteinExistence type="inferred from homology"/>
<comment type="catalytic activity">
    <reaction evidence="5 6">
        <text>L-homoserine + acetyl-CoA = O-acetyl-L-homoserine + CoA</text>
        <dbReference type="Rhea" id="RHEA:13701"/>
        <dbReference type="ChEBI" id="CHEBI:57287"/>
        <dbReference type="ChEBI" id="CHEBI:57288"/>
        <dbReference type="ChEBI" id="CHEBI:57476"/>
        <dbReference type="ChEBI" id="CHEBI:57716"/>
        <dbReference type="EC" id="2.3.1.31"/>
    </reaction>
</comment>
<keyword evidence="1 6" id="KW-0963">Cytoplasm</keyword>
<evidence type="ECO:0000256" key="4">
    <source>
        <dbReference type="ARBA" id="ARBA00023315"/>
    </source>
</evidence>
<evidence type="ECO:0000313" key="8">
    <source>
        <dbReference type="Proteomes" id="UP001157109"/>
    </source>
</evidence>
<keyword evidence="3 6" id="KW-0808">Transferase</keyword>
<evidence type="ECO:0000256" key="6">
    <source>
        <dbReference type="HAMAP-Rule" id="MF_00295"/>
    </source>
</evidence>
<protein>
    <recommendedName>
        <fullName evidence="6">Homoserine O-acetyltransferase</fullName>
        <shortName evidence="6">HAT</shortName>
        <ecNumber evidence="6">2.3.1.31</ecNumber>
    </recommendedName>
    <alternativeName>
        <fullName evidence="6">Homoserine transacetylase</fullName>
        <shortName evidence="6">HTA</shortName>
    </alternativeName>
</protein>
<keyword evidence="2 6" id="KW-0028">Amino-acid biosynthesis</keyword>
<organism evidence="7 8">
    <name type="scientific">Arsenicicoccus piscis</name>
    <dbReference type="NCBI Taxonomy" id="673954"/>
    <lineage>
        <taxon>Bacteria</taxon>
        <taxon>Bacillati</taxon>
        <taxon>Actinomycetota</taxon>
        <taxon>Actinomycetes</taxon>
        <taxon>Micrococcales</taxon>
        <taxon>Intrasporangiaceae</taxon>
        <taxon>Arsenicicoccus</taxon>
    </lineage>
</organism>
<evidence type="ECO:0000256" key="1">
    <source>
        <dbReference type="ARBA" id="ARBA00022490"/>
    </source>
</evidence>
<dbReference type="InterPro" id="IPR033752">
    <property type="entry name" value="MetA_family"/>
</dbReference>
<dbReference type="PIRSF" id="PIRSF000450">
    <property type="entry name" value="H_ser_succinyltr"/>
    <property type="match status" value="1"/>
</dbReference>
<feature type="active site" description="Proton acceptor" evidence="6">
    <location>
        <position position="235"/>
    </location>
</feature>
<comment type="function">
    <text evidence="6">Transfers an acetyl group from acetyl-CoA to L-homoserine, forming acetyl-L-homoserine.</text>
</comment>
<keyword evidence="4 6" id="KW-0012">Acyltransferase</keyword>
<feature type="site" description="Important for acyl-CoA specificity" evidence="6">
    <location>
        <position position="111"/>
    </location>
</feature>
<accession>A0ABQ6HKA9</accession>
<comment type="pathway">
    <text evidence="6">Amino-acid biosynthesis; L-methionine biosynthesis via de novo pathway; O-acetyl-L-homoserine from L-homoserine: step 1/1.</text>
</comment>
<evidence type="ECO:0000313" key="7">
    <source>
        <dbReference type="EMBL" id="GMA18894.1"/>
    </source>
</evidence>
<dbReference type="RefSeq" id="WP_241443007.1">
    <property type="nucleotide sequence ID" value="NZ_BSUJ01000001.1"/>
</dbReference>
<gene>
    <name evidence="7" type="primary">metA</name>
    <name evidence="6" type="synonym">metAA</name>
    <name evidence="7" type="ORF">GCM10025862_09150</name>
</gene>
<dbReference type="Pfam" id="PF04204">
    <property type="entry name" value="HTS"/>
    <property type="match status" value="1"/>
</dbReference>
<comment type="caution">
    <text evidence="6">Lacks conserved residue(s) required for the propagation of feature annotation.</text>
</comment>
<comment type="similarity">
    <text evidence="6">Belongs to the MetA family.</text>
</comment>
<dbReference type="InterPro" id="IPR005697">
    <property type="entry name" value="HST_MetA"/>
</dbReference>
<comment type="subcellular location">
    <subcellularLocation>
        <location evidence="6">Cytoplasm</location>
    </subcellularLocation>
</comment>
<comment type="caution">
    <text evidence="7">The sequence shown here is derived from an EMBL/GenBank/DDBJ whole genome shotgun (WGS) entry which is preliminary data.</text>
</comment>
<dbReference type="SUPFAM" id="SSF52317">
    <property type="entry name" value="Class I glutamine amidotransferase-like"/>
    <property type="match status" value="1"/>
</dbReference>
<sequence length="317" mass="36171">MPVTIPRDLPARVTLEAENVFLMTEDRAFTQDIRPLKIAVVNLMPTKVATETQLLRLLGNTPLQVQITFLAMASHESRNTSSEHLDAFYATFEQVRDERFDGLVITGAPIELLPFEQVNYWDELCQIMDWSLDNVFSTLYICWGAQAGLYRHHGIEKIVLPDKMFGVFDHRILRPHARVLSGFDEVFPAPHSRHTGTRAQDIHAAEGIEVLAESDEAGVYLAASEDGRQIFVTGHPEYEWDTLLAEYQRDVSRGLDVPVPRNYFPGDDPTQKPRVTWRSHAFLLYANWLNHCVYQRTPYDLGALSTSEHHPGDDWVI</sequence>
<dbReference type="InterPro" id="IPR029062">
    <property type="entry name" value="Class_I_gatase-like"/>
</dbReference>
<dbReference type="PANTHER" id="PTHR20919">
    <property type="entry name" value="HOMOSERINE O-SUCCINYLTRANSFERASE"/>
    <property type="match status" value="1"/>
</dbReference>
<dbReference type="HAMAP" id="MF_00295">
    <property type="entry name" value="MetA_acyltransf"/>
    <property type="match status" value="1"/>
</dbReference>
<evidence type="ECO:0000256" key="5">
    <source>
        <dbReference type="ARBA" id="ARBA00049043"/>
    </source>
</evidence>
<dbReference type="EC" id="2.3.1.31" evidence="6"/>
<evidence type="ECO:0000256" key="3">
    <source>
        <dbReference type="ARBA" id="ARBA00022679"/>
    </source>
</evidence>
<feature type="binding site" evidence="6">
    <location>
        <position position="192"/>
    </location>
    <ligand>
        <name>substrate</name>
    </ligand>
</feature>
<name>A0ABQ6HKA9_9MICO</name>
<dbReference type="NCBIfam" id="TIGR01001">
    <property type="entry name" value="metA"/>
    <property type="match status" value="1"/>
</dbReference>
<feature type="binding site" evidence="6">
    <location>
        <position position="249"/>
    </location>
    <ligand>
        <name>substrate</name>
    </ligand>
</feature>
<feature type="site" description="Important for substrate specificity" evidence="6">
    <location>
        <position position="192"/>
    </location>
</feature>
<dbReference type="CDD" id="cd03131">
    <property type="entry name" value="GATase1_HTS"/>
    <property type="match status" value="1"/>
</dbReference>
<feature type="active site" description="Acyl-thioester intermediate" evidence="6">
    <location>
        <position position="142"/>
    </location>
</feature>
<feature type="binding site" evidence="6">
    <location>
        <position position="163"/>
    </location>
    <ligand>
        <name>substrate</name>
    </ligand>
</feature>
<reference evidence="8" key="1">
    <citation type="journal article" date="2019" name="Int. J. Syst. Evol. Microbiol.">
        <title>The Global Catalogue of Microorganisms (GCM) 10K type strain sequencing project: providing services to taxonomists for standard genome sequencing and annotation.</title>
        <authorList>
            <consortium name="The Broad Institute Genomics Platform"/>
            <consortium name="The Broad Institute Genome Sequencing Center for Infectious Disease"/>
            <person name="Wu L."/>
            <person name="Ma J."/>
        </authorList>
    </citation>
    <scope>NUCLEOTIDE SEQUENCE [LARGE SCALE GENOMIC DNA]</scope>
    <source>
        <strain evidence="8">NBRC 105830</strain>
    </source>
</reference>
<keyword evidence="6" id="KW-0486">Methionine biosynthesis</keyword>
<dbReference type="Gene3D" id="3.40.50.880">
    <property type="match status" value="1"/>
</dbReference>
<dbReference type="PANTHER" id="PTHR20919:SF0">
    <property type="entry name" value="HOMOSERINE O-SUCCINYLTRANSFERASE"/>
    <property type="match status" value="1"/>
</dbReference>
<dbReference type="Proteomes" id="UP001157109">
    <property type="component" value="Unassembled WGS sequence"/>
</dbReference>